<dbReference type="NCBIfam" id="TIGR01352">
    <property type="entry name" value="tonB_Cterm"/>
    <property type="match status" value="1"/>
</dbReference>
<gene>
    <name evidence="7" type="ORF">SAMN05444362_101598</name>
</gene>
<dbReference type="EMBL" id="FQUC01000001">
    <property type="protein sequence ID" value="SHE55908.1"/>
    <property type="molecule type" value="Genomic_DNA"/>
</dbReference>
<protein>
    <submittedName>
        <fullName evidence="7">TonB family C-terminal domain-containing protein</fullName>
    </submittedName>
</protein>
<keyword evidence="4 6" id="KW-0472">Membrane</keyword>
<name>A0A1M4UGY9_9BACT</name>
<feature type="region of interest" description="Disordered" evidence="5">
    <location>
        <begin position="153"/>
        <end position="210"/>
    </location>
</feature>
<keyword evidence="3 6" id="KW-1133">Transmembrane helix</keyword>
<feature type="region of interest" description="Disordered" evidence="5">
    <location>
        <begin position="97"/>
        <end position="119"/>
    </location>
</feature>
<accession>A0A1M4UGY9</accession>
<reference evidence="8" key="1">
    <citation type="submission" date="2016-11" db="EMBL/GenBank/DDBJ databases">
        <authorList>
            <person name="Varghese N."/>
            <person name="Submissions S."/>
        </authorList>
    </citation>
    <scope>NUCLEOTIDE SEQUENCE [LARGE SCALE GENOMIC DNA]</scope>
    <source>
        <strain evidence="8">DSM 27370</strain>
    </source>
</reference>
<comment type="subcellular location">
    <subcellularLocation>
        <location evidence="1">Membrane</location>
        <topology evidence="1">Single-pass membrane protein</topology>
    </subcellularLocation>
</comment>
<dbReference type="InterPro" id="IPR006260">
    <property type="entry name" value="TonB/TolA_C"/>
</dbReference>
<evidence type="ECO:0000256" key="3">
    <source>
        <dbReference type="ARBA" id="ARBA00022989"/>
    </source>
</evidence>
<keyword evidence="8" id="KW-1185">Reference proteome</keyword>
<sequence length="304" mass="32021">MALIKQEKTIGLAGTIGFHVLLIIFLLLYYIKPSNKDRLNDELGGVPVMFGNVQDALGDDEPFGRGNGLTEDVLEPIESDPTMPNNLEQTEAVTKTEPIPAPTTPAAKPVVKDNKAPTATQDVEKTIAISEAKKQEAAKKQQEAVIAEAKKKAQVEADRKAQEEADRKKNINSQMAGLFGNGSGNGSRGNTHGTGTQGSPAGNGNVGKVSGVGGTGTYDLGGRGVGSGGLKLPAYTVDDYGTVVVDIIVDPKGNVIEASIGRGTNTTNSTLRNESIRAAQRTKFALVNTTNNQKGTITYKFNLN</sequence>
<evidence type="ECO:0000313" key="7">
    <source>
        <dbReference type="EMBL" id="SHE55908.1"/>
    </source>
</evidence>
<organism evidence="7 8">
    <name type="scientific">Dysgonomonas macrotermitis</name>
    <dbReference type="NCBI Taxonomy" id="1346286"/>
    <lineage>
        <taxon>Bacteria</taxon>
        <taxon>Pseudomonadati</taxon>
        <taxon>Bacteroidota</taxon>
        <taxon>Bacteroidia</taxon>
        <taxon>Bacteroidales</taxon>
        <taxon>Dysgonomonadaceae</taxon>
        <taxon>Dysgonomonas</taxon>
    </lineage>
</organism>
<evidence type="ECO:0000256" key="1">
    <source>
        <dbReference type="ARBA" id="ARBA00004167"/>
    </source>
</evidence>
<feature type="transmembrane region" description="Helical" evidence="6">
    <location>
        <begin position="12"/>
        <end position="31"/>
    </location>
</feature>
<dbReference type="AlphaFoldDB" id="A0A1M4UGY9"/>
<dbReference type="STRING" id="1346286.SAMN05444362_101598"/>
<evidence type="ECO:0000256" key="2">
    <source>
        <dbReference type="ARBA" id="ARBA00022692"/>
    </source>
</evidence>
<evidence type="ECO:0000256" key="5">
    <source>
        <dbReference type="SAM" id="MobiDB-lite"/>
    </source>
</evidence>
<evidence type="ECO:0000256" key="4">
    <source>
        <dbReference type="ARBA" id="ARBA00023136"/>
    </source>
</evidence>
<evidence type="ECO:0000256" key="6">
    <source>
        <dbReference type="SAM" id="Phobius"/>
    </source>
</evidence>
<dbReference type="GO" id="GO:0016020">
    <property type="term" value="C:membrane"/>
    <property type="evidence" value="ECO:0007669"/>
    <property type="project" value="UniProtKB-SubCell"/>
</dbReference>
<keyword evidence="2 6" id="KW-0812">Transmembrane</keyword>
<evidence type="ECO:0000313" key="8">
    <source>
        <dbReference type="Proteomes" id="UP000184480"/>
    </source>
</evidence>
<proteinExistence type="predicted"/>
<dbReference type="Proteomes" id="UP000184480">
    <property type="component" value="Unassembled WGS sequence"/>
</dbReference>
<dbReference type="RefSeq" id="WP_062175663.1">
    <property type="nucleotide sequence ID" value="NZ_BBXL01000001.1"/>
</dbReference>
<feature type="compositionally biased region" description="Basic and acidic residues" evidence="5">
    <location>
        <begin position="153"/>
        <end position="169"/>
    </location>
</feature>
<dbReference type="OrthoDB" id="9786892at2"/>